<keyword evidence="2" id="KW-1185">Reference proteome</keyword>
<accession>A0A3N4QAW5</accession>
<dbReference type="AlphaFoldDB" id="A0A3N4QAW5"/>
<evidence type="ECO:0000313" key="2">
    <source>
        <dbReference type="Proteomes" id="UP000278351"/>
    </source>
</evidence>
<dbReference type="OrthoDB" id="665081at2"/>
<dbReference type="Gene3D" id="3.40.50.12370">
    <property type="match status" value="1"/>
</dbReference>
<dbReference type="EMBL" id="RPDH01000002">
    <property type="protein sequence ID" value="RPE08894.1"/>
    <property type="molecule type" value="Genomic_DNA"/>
</dbReference>
<evidence type="ECO:0000313" key="1">
    <source>
        <dbReference type="EMBL" id="RPE08894.1"/>
    </source>
</evidence>
<gene>
    <name evidence="1" type="ORF">EGT74_17905</name>
</gene>
<reference evidence="1 2" key="1">
    <citation type="submission" date="2018-11" db="EMBL/GenBank/DDBJ databases">
        <title>Chitinophaga lutea sp.nov., isolate from arsenic contaminated soil.</title>
        <authorList>
            <person name="Zong Y."/>
        </authorList>
    </citation>
    <scope>NUCLEOTIDE SEQUENCE [LARGE SCALE GENOMIC DNA]</scope>
    <source>
        <strain evidence="1 2">ZY74</strain>
    </source>
</reference>
<comment type="caution">
    <text evidence="1">The sequence shown here is derived from an EMBL/GenBank/DDBJ whole genome shotgun (WGS) entry which is preliminary data.</text>
</comment>
<name>A0A3N4QAW5_9BACT</name>
<sequence length="277" mass="30833">MKNILVVIDGLNFSASQLDSVLYISRLMKGKLTVALLDVEPSPFPMLLPGIQEAMYYSAASMATHVRERHEQVVANTEKLREACTGRGMKITLHTYTEAPLASVIRESRFADVLLAMHSLSFSGLPQSDPPGFMQALFSGAECPVLTLPDNMQVVKEIALTYNGTFSSMFAIRAFFQLMPLLALRKVKLVYVAENNLETLPDEQLLRQYIKGVCPRAEYIILKGDPAKSLLTYLRYSKHTLVTFGAYGRSRASRFFNGSIADDTLGLGHLYTFITHP</sequence>
<dbReference type="Proteomes" id="UP000278351">
    <property type="component" value="Unassembled WGS sequence"/>
</dbReference>
<dbReference type="RefSeq" id="WP_123847894.1">
    <property type="nucleotide sequence ID" value="NZ_RPDH01000002.1"/>
</dbReference>
<organism evidence="1 2">
    <name type="scientific">Chitinophaga lutea</name>
    <dbReference type="NCBI Taxonomy" id="2488634"/>
    <lineage>
        <taxon>Bacteria</taxon>
        <taxon>Pseudomonadati</taxon>
        <taxon>Bacteroidota</taxon>
        <taxon>Chitinophagia</taxon>
        <taxon>Chitinophagales</taxon>
        <taxon>Chitinophagaceae</taxon>
        <taxon>Chitinophaga</taxon>
    </lineage>
</organism>
<dbReference type="SUPFAM" id="SSF52402">
    <property type="entry name" value="Adenine nucleotide alpha hydrolases-like"/>
    <property type="match status" value="2"/>
</dbReference>
<proteinExistence type="predicted"/>
<protein>
    <submittedName>
        <fullName evidence="1">Universal stress protein</fullName>
    </submittedName>
</protein>